<evidence type="ECO:0000313" key="2">
    <source>
        <dbReference type="Proteomes" id="UP000035425"/>
    </source>
</evidence>
<organism evidence="1 2">
    <name type="scientific">Protofrankia coriariae</name>
    <dbReference type="NCBI Taxonomy" id="1562887"/>
    <lineage>
        <taxon>Bacteria</taxon>
        <taxon>Bacillati</taxon>
        <taxon>Actinomycetota</taxon>
        <taxon>Actinomycetes</taxon>
        <taxon>Frankiales</taxon>
        <taxon>Frankiaceae</taxon>
        <taxon>Protofrankia</taxon>
    </lineage>
</organism>
<accession>A0ABR5EZ91</accession>
<dbReference type="Proteomes" id="UP000035425">
    <property type="component" value="Unassembled WGS sequence"/>
</dbReference>
<keyword evidence="2" id="KW-1185">Reference proteome</keyword>
<reference evidence="1 2" key="1">
    <citation type="submission" date="2014-12" db="EMBL/GenBank/DDBJ databases">
        <title>Frankia sp. BMG5.1 draft genome.</title>
        <authorList>
            <person name="Gtari M."/>
            <person name="Ghodhbane-Gtari F."/>
            <person name="Nouioui I."/>
            <person name="Ktari A."/>
            <person name="Hezbri K."/>
            <person name="Mimouni W."/>
            <person name="Sbissi I."/>
            <person name="Ayari A."/>
            <person name="Yamanaka T."/>
            <person name="Normand P."/>
            <person name="Tisa L.S."/>
            <person name="Boudabous A."/>
        </authorList>
    </citation>
    <scope>NUCLEOTIDE SEQUENCE [LARGE SCALE GENOMIC DNA]</scope>
    <source>
        <strain evidence="1 2">BMG5.1</strain>
    </source>
</reference>
<gene>
    <name evidence="1" type="ORF">FrCorBMG51_22680</name>
</gene>
<dbReference type="RefSeq" id="WP_047225032.1">
    <property type="nucleotide sequence ID" value="NZ_JWIO01000060.1"/>
</dbReference>
<comment type="caution">
    <text evidence="1">The sequence shown here is derived from an EMBL/GenBank/DDBJ whole genome shotgun (WGS) entry which is preliminary data.</text>
</comment>
<proteinExistence type="predicted"/>
<name>A0ABR5EZ91_9ACTN</name>
<sequence length="481" mass="53020">MSDVLAAMGRPGVVATLSEPSEQAAIAETAAKLATTKPLYLYRQDPSLVRVRPWVRTSPMNVLRELGVATTFYPDGPFSDMARHWAQVRYCGALTTRTRGVSTLPQLAIGDTSRVVHHHKTAQSEHLGIGFAMVVARAVLNSRHPGFRFQAMDAEVALADGSALGHSVRSAGSSLGRPDYILLGTQLRAGRFHTKIYLLECKGTHGEMSRIRAQLAKASVQLSTLRIDGRTPPGLMVATKLDTAGISCHVFDPPGDENLLSGAAGEFDDIVTEDPEPFLFPRRHPTYLDADIHRSGEQLSDEEIARRRAEAGWRSEELLRPIRGAADILEVPAERRRWLLQMLARSSAFTSLLYAGDRAGADTYFPAWLRPEPPTSGQLPLDDDVSPPPDFTSIRSSFRLGPDLEFFGISHRMPLPDGRVLVVRRGVEQQLYGLLSEHRLARSFRRARDVVGRWRTRSGRQNLPADVGADGTGILMEVLDR</sequence>
<dbReference type="EMBL" id="JWIO01000060">
    <property type="protein sequence ID" value="KLL09763.1"/>
    <property type="molecule type" value="Genomic_DNA"/>
</dbReference>
<protein>
    <submittedName>
        <fullName evidence="1">Uncharacterized protein</fullName>
    </submittedName>
</protein>
<evidence type="ECO:0000313" key="1">
    <source>
        <dbReference type="EMBL" id="KLL09763.1"/>
    </source>
</evidence>